<gene>
    <name evidence="12" type="ORF">TrST_g8133</name>
</gene>
<feature type="compositionally biased region" description="Pro residues" evidence="7">
    <location>
        <begin position="176"/>
        <end position="198"/>
    </location>
</feature>
<keyword evidence="5" id="KW-0067">ATP-binding</keyword>
<dbReference type="SMART" id="SM00847">
    <property type="entry name" value="HA2"/>
    <property type="match status" value="1"/>
</dbReference>
<dbReference type="Pfam" id="PF07717">
    <property type="entry name" value="OB_NTP_bind"/>
    <property type="match status" value="1"/>
</dbReference>
<dbReference type="InterPro" id="IPR011545">
    <property type="entry name" value="DEAD/DEAH_box_helicase_dom"/>
</dbReference>
<keyword evidence="4" id="KW-0862">Zinc</keyword>
<evidence type="ECO:0000256" key="2">
    <source>
        <dbReference type="ARBA" id="ARBA00022741"/>
    </source>
</evidence>
<dbReference type="SMART" id="SM00487">
    <property type="entry name" value="DEXDc"/>
    <property type="match status" value="1"/>
</dbReference>
<dbReference type="Pfam" id="PF00641">
    <property type="entry name" value="Zn_ribbon_RanBP"/>
    <property type="match status" value="1"/>
</dbReference>
<evidence type="ECO:0000256" key="6">
    <source>
        <dbReference type="PROSITE-ProRule" id="PRU00322"/>
    </source>
</evidence>
<feature type="domain" description="Helicase ATP-binding" evidence="10">
    <location>
        <begin position="213"/>
        <end position="369"/>
    </location>
</feature>
<evidence type="ECO:0000313" key="13">
    <source>
        <dbReference type="Proteomes" id="UP001165085"/>
    </source>
</evidence>
<protein>
    <recommendedName>
        <fullName evidence="14">RNA helicase</fullName>
    </recommendedName>
</protein>
<proteinExistence type="predicted"/>
<dbReference type="GO" id="GO:0005524">
    <property type="term" value="F:ATP binding"/>
    <property type="evidence" value="ECO:0007669"/>
    <property type="project" value="UniProtKB-KW"/>
</dbReference>
<keyword evidence="3 6" id="KW-0863">Zinc-finger</keyword>
<evidence type="ECO:0000256" key="4">
    <source>
        <dbReference type="ARBA" id="ARBA00022833"/>
    </source>
</evidence>
<dbReference type="SMART" id="SM00490">
    <property type="entry name" value="HELICc"/>
    <property type="match status" value="1"/>
</dbReference>
<dbReference type="InterPro" id="IPR036867">
    <property type="entry name" value="R3H_dom_sf"/>
</dbReference>
<organism evidence="12 13">
    <name type="scientific">Triparma strigata</name>
    <dbReference type="NCBI Taxonomy" id="1606541"/>
    <lineage>
        <taxon>Eukaryota</taxon>
        <taxon>Sar</taxon>
        <taxon>Stramenopiles</taxon>
        <taxon>Ochrophyta</taxon>
        <taxon>Bolidophyceae</taxon>
        <taxon>Parmales</taxon>
        <taxon>Triparmaceae</taxon>
        <taxon>Triparma</taxon>
    </lineage>
</organism>
<feature type="domain" description="RanBP2-type" evidence="8">
    <location>
        <begin position="1089"/>
        <end position="1117"/>
    </location>
</feature>
<dbReference type="PROSITE" id="PS51194">
    <property type="entry name" value="HELICASE_CTER"/>
    <property type="match status" value="1"/>
</dbReference>
<dbReference type="Gene3D" id="3.40.50.300">
    <property type="entry name" value="P-loop containing nucleotide triphosphate hydrolases"/>
    <property type="match status" value="2"/>
</dbReference>
<dbReference type="Proteomes" id="UP001165085">
    <property type="component" value="Unassembled WGS sequence"/>
</dbReference>
<feature type="domain" description="R3H" evidence="9">
    <location>
        <begin position="76"/>
        <end position="139"/>
    </location>
</feature>
<dbReference type="InterPro" id="IPR001374">
    <property type="entry name" value="R3H_dom"/>
</dbReference>
<dbReference type="PANTHER" id="PTHR18934">
    <property type="entry name" value="ATP-DEPENDENT RNA HELICASE"/>
    <property type="match status" value="1"/>
</dbReference>
<dbReference type="CDD" id="cd17917">
    <property type="entry name" value="DEXHc_RHA-like"/>
    <property type="match status" value="1"/>
</dbReference>
<dbReference type="SUPFAM" id="SSF90209">
    <property type="entry name" value="Ran binding protein zinc finger-like"/>
    <property type="match status" value="1"/>
</dbReference>
<dbReference type="Gene3D" id="4.10.1060.10">
    <property type="entry name" value="Zinc finger, RanBP2-type"/>
    <property type="match status" value="1"/>
</dbReference>
<name>A0A9W7C7D7_9STRA</name>
<dbReference type="Gene3D" id="3.30.1370.50">
    <property type="entry name" value="R3H-like domain"/>
    <property type="match status" value="1"/>
</dbReference>
<dbReference type="Pfam" id="PF00270">
    <property type="entry name" value="DEAD"/>
    <property type="match status" value="1"/>
</dbReference>
<feature type="region of interest" description="Disordered" evidence="7">
    <location>
        <begin position="462"/>
        <end position="498"/>
    </location>
</feature>
<dbReference type="SUPFAM" id="SSF52540">
    <property type="entry name" value="P-loop containing nucleoside triphosphate hydrolases"/>
    <property type="match status" value="1"/>
</dbReference>
<dbReference type="Gene3D" id="1.20.120.1080">
    <property type="match status" value="1"/>
</dbReference>
<evidence type="ECO:0000256" key="3">
    <source>
        <dbReference type="ARBA" id="ARBA00022771"/>
    </source>
</evidence>
<dbReference type="InterPro" id="IPR014001">
    <property type="entry name" value="Helicase_ATP-bd"/>
</dbReference>
<evidence type="ECO:0000256" key="7">
    <source>
        <dbReference type="SAM" id="MobiDB-lite"/>
    </source>
</evidence>
<dbReference type="InterPro" id="IPR007502">
    <property type="entry name" value="Helicase-assoc_dom"/>
</dbReference>
<dbReference type="SMART" id="SM00393">
    <property type="entry name" value="R3H"/>
    <property type="match status" value="1"/>
</dbReference>
<evidence type="ECO:0000259" key="9">
    <source>
        <dbReference type="PROSITE" id="PS51061"/>
    </source>
</evidence>
<dbReference type="PROSITE" id="PS51061">
    <property type="entry name" value="R3H"/>
    <property type="match status" value="1"/>
</dbReference>
<evidence type="ECO:0000259" key="8">
    <source>
        <dbReference type="PROSITE" id="PS50199"/>
    </source>
</evidence>
<dbReference type="InterPro" id="IPR001650">
    <property type="entry name" value="Helicase_C-like"/>
</dbReference>
<dbReference type="SMART" id="SM00547">
    <property type="entry name" value="ZnF_RBZ"/>
    <property type="match status" value="1"/>
</dbReference>
<evidence type="ECO:0008006" key="14">
    <source>
        <dbReference type="Google" id="ProtNLM"/>
    </source>
</evidence>
<evidence type="ECO:0000259" key="10">
    <source>
        <dbReference type="PROSITE" id="PS51192"/>
    </source>
</evidence>
<dbReference type="OrthoDB" id="5600252at2759"/>
<feature type="region of interest" description="Disordered" evidence="7">
    <location>
        <begin position="171"/>
        <end position="204"/>
    </location>
</feature>
<dbReference type="InterPro" id="IPR011709">
    <property type="entry name" value="DEAD-box_helicase_OB_fold"/>
</dbReference>
<dbReference type="PROSITE" id="PS50199">
    <property type="entry name" value="ZF_RANBP2_2"/>
    <property type="match status" value="1"/>
</dbReference>
<evidence type="ECO:0000256" key="5">
    <source>
        <dbReference type="ARBA" id="ARBA00022840"/>
    </source>
</evidence>
<keyword evidence="13" id="KW-1185">Reference proteome</keyword>
<dbReference type="InterPro" id="IPR001876">
    <property type="entry name" value="Znf_RanBP2"/>
</dbReference>
<dbReference type="InterPro" id="IPR036443">
    <property type="entry name" value="Znf_RanBP2_sf"/>
</dbReference>
<dbReference type="GO" id="GO:0004386">
    <property type="term" value="F:helicase activity"/>
    <property type="evidence" value="ECO:0007669"/>
    <property type="project" value="TreeGrafter"/>
</dbReference>
<dbReference type="GO" id="GO:0008270">
    <property type="term" value="F:zinc ion binding"/>
    <property type="evidence" value="ECO:0007669"/>
    <property type="project" value="UniProtKB-KW"/>
</dbReference>
<feature type="domain" description="Helicase C-terminal" evidence="11">
    <location>
        <begin position="539"/>
        <end position="710"/>
    </location>
</feature>
<dbReference type="AlphaFoldDB" id="A0A9W7C7D7"/>
<dbReference type="InterPro" id="IPR027417">
    <property type="entry name" value="P-loop_NTPase"/>
</dbReference>
<dbReference type="Pfam" id="PF00271">
    <property type="entry name" value="Helicase_C"/>
    <property type="match status" value="1"/>
</dbReference>
<feature type="compositionally biased region" description="Low complexity" evidence="7">
    <location>
        <begin position="22"/>
        <end position="55"/>
    </location>
</feature>
<dbReference type="PANTHER" id="PTHR18934:SF213">
    <property type="entry name" value="3'-5' RNA HELICASE YTHDC2"/>
    <property type="match status" value="1"/>
</dbReference>
<dbReference type="Pfam" id="PF01424">
    <property type="entry name" value="R3H"/>
    <property type="match status" value="1"/>
</dbReference>
<keyword evidence="1" id="KW-0479">Metal-binding</keyword>
<dbReference type="GO" id="GO:0003723">
    <property type="term" value="F:RNA binding"/>
    <property type="evidence" value="ECO:0007669"/>
    <property type="project" value="TreeGrafter"/>
</dbReference>
<keyword evidence="2" id="KW-0547">Nucleotide-binding</keyword>
<comment type="caution">
    <text evidence="12">The sequence shown here is derived from an EMBL/GenBank/DDBJ whole genome shotgun (WGS) entry which is preliminary data.</text>
</comment>
<feature type="compositionally biased region" description="Acidic residues" evidence="7">
    <location>
        <begin position="469"/>
        <end position="494"/>
    </location>
</feature>
<dbReference type="PROSITE" id="PS01358">
    <property type="entry name" value="ZF_RANBP2_1"/>
    <property type="match status" value="1"/>
</dbReference>
<feature type="compositionally biased region" description="Gly residues" evidence="7">
    <location>
        <begin position="1"/>
        <end position="21"/>
    </location>
</feature>
<sequence length="1117" mass="122763">MSSSRGGGRGGGGPRGGGRGGNRSNNNGNSRNNNNNNNSNSNSNSNNNSNGNFKPNNPPPPKANGELGAASFVISESSKIRFTTLLTQFRDSPTPDMKMPTDLTNTERKYIHELARGLGLKSKSEGKAPNRFIKVWKTTQTAVSRDVETIPSYSLPPKFSFTTPFVKLSQKTYSAPPAPSPPKPPQSANPNLPPPFPDPTENLPAFSHLDQIIETVSSHKVTLITGSTGCGKSTQIPKYLYRAFPRCNMIVTQPRRISATSLSARVKEEMNDNLGVVGHSVRLSNNCGKSTRIKFVTPAILIQQLNNVAEYTHVIVDEVHERECYTDFLLIALRDLIENLNVKLILMSATLNVEVMREYFGGCGEVHMEGRTFPVQSFFLEDVLRATKYVSNDDNNIEKELEKKGFKEEKFRCEFCSRGFVGVEELGAHYGVCVGGGVGGIQMDFGKVEDRLRAGIDNPVKRPAKAEQDEYEDYEEYEEYEEYDEGGDEDDDGDAPPGVWDGVSEFTVVKDTTVTDDDLVSTYQARFNDDDVDYDLILALLGYIMTVSTSEDAILIFLPGWYDICKLGNELEGGGFSDPRKYKVLQLHSGVPANEQREVFKRPPKGCRKIILSTNIAETSVTIDDISFVIDSVKAKEKGYDPHLGTATLATQWISEASAMQRRGRAGRCKAGVCFHLVSKRRFKVLRGFLESELLRTPLESLCILTKRLNLAPGPYEGVDGIPAFLAKAIDQPHEKSIANAVERLIEIGACDDEKNQLTGLGWKLGGLSVDVRYGKAAIWGLILGVSHSTTLIAVTSSTKDPFNLPRPYQKNAAEAAKLSLAAGSQSDQICLLNAASKFSNSKRTGRGNVTGNSHRFCNDHFLSANALQTVVDTVHTMSRELTSVNLPSPLKAGHHTRNDGREDLIAACMCAGLYPNILRREAGENNYSTALNRKCKIHASSVNALGGSPLSRKSQTGEWLVYHECIKGPNSFQVRGVARIWDILPILIFCGTMGVRECEDEGMQIVTVDEWIAFKMAEPEIESLKKMRGKMDEVFIKFTENNGKLSEGDWKAVDEVCSCLKQGYEKKRKEGAAASVFVGNGGGGGDSKAGDWTCPKCRVNNFASRQKCFKCNAAKR</sequence>
<dbReference type="PROSITE" id="PS51192">
    <property type="entry name" value="HELICASE_ATP_BIND_1"/>
    <property type="match status" value="1"/>
</dbReference>
<feature type="region of interest" description="Disordered" evidence="7">
    <location>
        <begin position="1"/>
        <end position="67"/>
    </location>
</feature>
<dbReference type="EMBL" id="BRXY01000570">
    <property type="protein sequence ID" value="GMI00598.1"/>
    <property type="molecule type" value="Genomic_DNA"/>
</dbReference>
<dbReference type="CDD" id="cd18791">
    <property type="entry name" value="SF2_C_RHA"/>
    <property type="match status" value="1"/>
</dbReference>
<dbReference type="SUPFAM" id="SSF82708">
    <property type="entry name" value="R3H domain"/>
    <property type="match status" value="1"/>
</dbReference>
<reference evidence="13" key="1">
    <citation type="journal article" date="2023" name="Commun. Biol.">
        <title>Genome analysis of Parmales, the sister group of diatoms, reveals the evolutionary specialization of diatoms from phago-mixotrophs to photoautotrophs.</title>
        <authorList>
            <person name="Ban H."/>
            <person name="Sato S."/>
            <person name="Yoshikawa S."/>
            <person name="Yamada K."/>
            <person name="Nakamura Y."/>
            <person name="Ichinomiya M."/>
            <person name="Sato N."/>
            <person name="Blanc-Mathieu R."/>
            <person name="Endo H."/>
            <person name="Kuwata A."/>
            <person name="Ogata H."/>
        </authorList>
    </citation>
    <scope>NUCLEOTIDE SEQUENCE [LARGE SCALE GENOMIC DNA]</scope>
    <source>
        <strain evidence="13">NIES 3701</strain>
    </source>
</reference>
<accession>A0A9W7C7D7</accession>
<evidence type="ECO:0000256" key="1">
    <source>
        <dbReference type="ARBA" id="ARBA00022723"/>
    </source>
</evidence>
<evidence type="ECO:0000259" key="11">
    <source>
        <dbReference type="PROSITE" id="PS51194"/>
    </source>
</evidence>
<evidence type="ECO:0000313" key="12">
    <source>
        <dbReference type="EMBL" id="GMI00598.1"/>
    </source>
</evidence>